<dbReference type="InterPro" id="IPR050204">
    <property type="entry name" value="AraC_XylS_family_regulators"/>
</dbReference>
<evidence type="ECO:0000256" key="2">
    <source>
        <dbReference type="ARBA" id="ARBA00023125"/>
    </source>
</evidence>
<dbReference type="PROSITE" id="PS01124">
    <property type="entry name" value="HTH_ARAC_FAMILY_2"/>
    <property type="match status" value="1"/>
</dbReference>
<evidence type="ECO:0000256" key="3">
    <source>
        <dbReference type="ARBA" id="ARBA00023163"/>
    </source>
</evidence>
<keyword evidence="6" id="KW-1185">Reference proteome</keyword>
<dbReference type="PANTHER" id="PTHR46796:SF13">
    <property type="entry name" value="HTH-TYPE TRANSCRIPTIONAL ACTIVATOR RHAS"/>
    <property type="match status" value="1"/>
</dbReference>
<dbReference type="RefSeq" id="WP_264488543.1">
    <property type="nucleotide sequence ID" value="NZ_JAPDDT010000008.1"/>
</dbReference>
<dbReference type="Gene3D" id="1.10.10.60">
    <property type="entry name" value="Homeodomain-like"/>
    <property type="match status" value="1"/>
</dbReference>
<feature type="domain" description="HTH araC/xylS-type" evidence="4">
    <location>
        <begin position="187"/>
        <end position="285"/>
    </location>
</feature>
<keyword evidence="2" id="KW-0238">DNA-binding</keyword>
<dbReference type="SUPFAM" id="SSF46689">
    <property type="entry name" value="Homeodomain-like"/>
    <property type="match status" value="2"/>
</dbReference>
<dbReference type="InterPro" id="IPR018060">
    <property type="entry name" value="HTH_AraC"/>
</dbReference>
<name>A0ABT3GLM8_9BACT</name>
<dbReference type="InterPro" id="IPR009057">
    <property type="entry name" value="Homeodomain-like_sf"/>
</dbReference>
<proteinExistence type="predicted"/>
<evidence type="ECO:0000259" key="4">
    <source>
        <dbReference type="PROSITE" id="PS01124"/>
    </source>
</evidence>
<dbReference type="Pfam" id="PF12833">
    <property type="entry name" value="HTH_18"/>
    <property type="match status" value="1"/>
</dbReference>
<dbReference type="EMBL" id="JAPDDT010000008">
    <property type="protein sequence ID" value="MCW1924434.1"/>
    <property type="molecule type" value="Genomic_DNA"/>
</dbReference>
<dbReference type="PROSITE" id="PS00041">
    <property type="entry name" value="HTH_ARAC_FAMILY_1"/>
    <property type="match status" value="1"/>
</dbReference>
<evidence type="ECO:0000313" key="5">
    <source>
        <dbReference type="EMBL" id="MCW1924434.1"/>
    </source>
</evidence>
<dbReference type="PANTHER" id="PTHR46796">
    <property type="entry name" value="HTH-TYPE TRANSCRIPTIONAL ACTIVATOR RHAS-RELATED"/>
    <property type="match status" value="1"/>
</dbReference>
<protein>
    <submittedName>
        <fullName evidence="5">AraC family transcriptional regulator</fullName>
    </submittedName>
</protein>
<comment type="caution">
    <text evidence="5">The sequence shown here is derived from an EMBL/GenBank/DDBJ whole genome shotgun (WGS) entry which is preliminary data.</text>
</comment>
<gene>
    <name evidence="5" type="ORF">OKA05_17845</name>
</gene>
<organism evidence="5 6">
    <name type="scientific">Luteolibacter arcticus</name>
    <dbReference type="NCBI Taxonomy" id="1581411"/>
    <lineage>
        <taxon>Bacteria</taxon>
        <taxon>Pseudomonadati</taxon>
        <taxon>Verrucomicrobiota</taxon>
        <taxon>Verrucomicrobiia</taxon>
        <taxon>Verrucomicrobiales</taxon>
        <taxon>Verrucomicrobiaceae</taxon>
        <taxon>Luteolibacter</taxon>
    </lineage>
</organism>
<dbReference type="SMART" id="SM00342">
    <property type="entry name" value="HTH_ARAC"/>
    <property type="match status" value="1"/>
</dbReference>
<evidence type="ECO:0000313" key="6">
    <source>
        <dbReference type="Proteomes" id="UP001320876"/>
    </source>
</evidence>
<dbReference type="Proteomes" id="UP001320876">
    <property type="component" value="Unassembled WGS sequence"/>
</dbReference>
<reference evidence="5 6" key="1">
    <citation type="submission" date="2022-10" db="EMBL/GenBank/DDBJ databases">
        <title>Luteolibacter arcticus strain CCTCC AB 2014275, whole genome shotgun sequencing project.</title>
        <authorList>
            <person name="Zhao G."/>
            <person name="Shen L."/>
        </authorList>
    </citation>
    <scope>NUCLEOTIDE SEQUENCE [LARGE SCALE GENOMIC DNA]</scope>
    <source>
        <strain evidence="5 6">CCTCC AB 2014275</strain>
    </source>
</reference>
<evidence type="ECO:0000256" key="1">
    <source>
        <dbReference type="ARBA" id="ARBA00023015"/>
    </source>
</evidence>
<sequence length="293" mass="32796">MQTDDATAPSVRDLNRGCYDSPHSGVGMEFDPLELANPGRRVVLHECGFLRSLDWWMFPNTVSPFWRLYYNSVAGHQVVFPGHTVALEPGHVVLIPEGNSFDSRGDTPVNHFWLTFSLCFAVRRPGPIVVPADREAIAEIGRISAAFDGIGRGDRLLAYHGSQALLHRLVVEIREHLWPGERSIALARAVHEMRRRFAEPIHIPDIAAYAGLSQRSLSDHFQKEYHCSPGHFLNKLRIGEAAGMLVRTSASLDTIAQATGFADRFYLSRVFKRMTGKTPASYRKQHARTPTEA</sequence>
<accession>A0ABT3GLM8</accession>
<keyword evidence="3" id="KW-0804">Transcription</keyword>
<dbReference type="InterPro" id="IPR018062">
    <property type="entry name" value="HTH_AraC-typ_CS"/>
</dbReference>
<keyword evidence="1" id="KW-0805">Transcription regulation</keyword>